<evidence type="ECO:0000313" key="7">
    <source>
        <dbReference type="Proteomes" id="UP000015241"/>
    </source>
</evidence>
<reference evidence="6 7" key="1">
    <citation type="journal article" date="2012" name="Science">
        <title>The Paleozoic origin of enzymatic lignin decomposition reconstructed from 31 fungal genomes.</title>
        <authorList>
            <person name="Floudas D."/>
            <person name="Binder M."/>
            <person name="Riley R."/>
            <person name="Barry K."/>
            <person name="Blanchette R.A."/>
            <person name="Henrissat B."/>
            <person name="Martinez A.T."/>
            <person name="Otillar R."/>
            <person name="Spatafora J.W."/>
            <person name="Yadav J.S."/>
            <person name="Aerts A."/>
            <person name="Benoit I."/>
            <person name="Boyd A."/>
            <person name="Carlson A."/>
            <person name="Copeland A."/>
            <person name="Coutinho P.M."/>
            <person name="de Vries R.P."/>
            <person name="Ferreira P."/>
            <person name="Findley K."/>
            <person name="Foster B."/>
            <person name="Gaskell J."/>
            <person name="Glotzer D."/>
            <person name="Gorecki P."/>
            <person name="Heitman J."/>
            <person name="Hesse C."/>
            <person name="Hori C."/>
            <person name="Igarashi K."/>
            <person name="Jurgens J.A."/>
            <person name="Kallen N."/>
            <person name="Kersten P."/>
            <person name="Kohler A."/>
            <person name="Kuees U."/>
            <person name="Kumar T.K.A."/>
            <person name="Kuo A."/>
            <person name="LaButti K."/>
            <person name="Larrondo L.F."/>
            <person name="Lindquist E."/>
            <person name="Ling A."/>
            <person name="Lombard V."/>
            <person name="Lucas S."/>
            <person name="Lundell T."/>
            <person name="Martin R."/>
            <person name="McLaughlin D.J."/>
            <person name="Morgenstern I."/>
            <person name="Morin E."/>
            <person name="Murat C."/>
            <person name="Nagy L.G."/>
            <person name="Nolan M."/>
            <person name="Ohm R.A."/>
            <person name="Patyshakuliyeva A."/>
            <person name="Rokas A."/>
            <person name="Ruiz-Duenas F.J."/>
            <person name="Sabat G."/>
            <person name="Salamov A."/>
            <person name="Samejima M."/>
            <person name="Schmutz J."/>
            <person name="Slot J.C."/>
            <person name="St John F."/>
            <person name="Stenlid J."/>
            <person name="Sun H."/>
            <person name="Sun S."/>
            <person name="Syed K."/>
            <person name="Tsang A."/>
            <person name="Wiebenga A."/>
            <person name="Young D."/>
            <person name="Pisabarro A."/>
            <person name="Eastwood D.C."/>
            <person name="Martin F."/>
            <person name="Cullen D."/>
            <person name="Grigoriev I.V."/>
            <person name="Hibbett D.S."/>
        </authorList>
    </citation>
    <scope>NUCLEOTIDE SEQUENCE</scope>
    <source>
        <strain evidence="7">FP-58527</strain>
    </source>
</reference>
<organism evidence="6 7">
    <name type="scientific">Fomitopsis schrenkii</name>
    <name type="common">Brown rot fungus</name>
    <dbReference type="NCBI Taxonomy" id="2126942"/>
    <lineage>
        <taxon>Eukaryota</taxon>
        <taxon>Fungi</taxon>
        <taxon>Dikarya</taxon>
        <taxon>Basidiomycota</taxon>
        <taxon>Agaricomycotina</taxon>
        <taxon>Agaricomycetes</taxon>
        <taxon>Polyporales</taxon>
        <taxon>Fomitopsis</taxon>
    </lineage>
</organism>
<dbReference type="InterPro" id="IPR054413">
    <property type="entry name" value="LSO1/2"/>
</dbReference>
<dbReference type="GO" id="GO:0005634">
    <property type="term" value="C:nucleus"/>
    <property type="evidence" value="ECO:0007669"/>
    <property type="project" value="TreeGrafter"/>
</dbReference>
<dbReference type="GO" id="GO:0006366">
    <property type="term" value="P:transcription by RNA polymerase II"/>
    <property type="evidence" value="ECO:0007669"/>
    <property type="project" value="TreeGrafter"/>
</dbReference>
<dbReference type="GO" id="GO:0003713">
    <property type="term" value="F:transcription coactivator activity"/>
    <property type="evidence" value="ECO:0007669"/>
    <property type="project" value="TreeGrafter"/>
</dbReference>
<dbReference type="Pfam" id="PF22048">
    <property type="entry name" value="LSO1_2-like"/>
    <property type="match status" value="1"/>
</dbReference>
<feature type="compositionally biased region" description="Basic and acidic residues" evidence="3">
    <location>
        <begin position="48"/>
        <end position="67"/>
    </location>
</feature>
<evidence type="ECO:0000256" key="1">
    <source>
        <dbReference type="ARBA" id="ARBA00008296"/>
    </source>
</evidence>
<evidence type="ECO:0000313" key="6">
    <source>
        <dbReference type="EMBL" id="EPS98402.1"/>
    </source>
</evidence>
<dbReference type="Proteomes" id="UP000015241">
    <property type="component" value="Unassembled WGS sequence"/>
</dbReference>
<evidence type="ECO:0000259" key="5">
    <source>
        <dbReference type="Pfam" id="PF22048"/>
    </source>
</evidence>
<dbReference type="InterPro" id="IPR010422">
    <property type="entry name" value="Ccdc124/Oxs1"/>
</dbReference>
<comment type="similarity">
    <text evidence="1">Belongs to the CCDC124 family.</text>
</comment>
<dbReference type="Pfam" id="PF06244">
    <property type="entry name" value="Ccdc124"/>
    <property type="match status" value="1"/>
</dbReference>
<feature type="domain" description="Coiled-coil" evidence="4">
    <location>
        <begin position="186"/>
        <end position="235"/>
    </location>
</feature>
<dbReference type="OrthoDB" id="76412at2759"/>
<dbReference type="PANTHER" id="PTHR21680">
    <property type="entry name" value="COILED-COIL DOMAIN-CONTAINING PROTEIN 124"/>
    <property type="match status" value="1"/>
</dbReference>
<evidence type="ECO:0008006" key="8">
    <source>
        <dbReference type="Google" id="ProtNLM"/>
    </source>
</evidence>
<dbReference type="InterPro" id="IPR054414">
    <property type="entry name" value="Ccdc124/Oxs1_C"/>
</dbReference>
<dbReference type="HOGENOM" id="CLU_069723_1_0_1"/>
<protein>
    <recommendedName>
        <fullName evidence="8">DUF1014-domain-containing protein</fullName>
    </recommendedName>
</protein>
<dbReference type="FunCoup" id="S8E0U0">
    <property type="interactions" value="215"/>
</dbReference>
<gene>
    <name evidence="6" type="ORF">FOMPIDRAFT_1165541</name>
</gene>
<evidence type="ECO:0000256" key="2">
    <source>
        <dbReference type="ARBA" id="ARBA00023054"/>
    </source>
</evidence>
<feature type="region of interest" description="Disordered" evidence="3">
    <location>
        <begin position="1"/>
        <end position="134"/>
    </location>
</feature>
<dbReference type="eggNOG" id="KOG3223">
    <property type="taxonomic scope" value="Eukaryota"/>
</dbReference>
<sequence>MAPKGGNAKKESGRAKKAENEAKKQQAAEADKERKESDKWSDGAKGSKKGEDKEAKRQAELARRAENARLLAEEEAATASKKPALKAGAKKSAPKVPKPAGPGAIAAGGGLEGAPVKEREKSAPPEEPESFAATGIDNALDLLEVVTAKMDKASVGQRAAGLEQHPEVHIILASFPLCLAHPRVCPQRRFKAAFEAYKERELPSLRADRPGLRLQQYHEVLYKQYQKSPENPFNQVTVAYDASKDEKVEALKNKHAAVENRLRSP</sequence>
<feature type="domain" description="LSO1/LSO2" evidence="5">
    <location>
        <begin position="8"/>
        <end position="75"/>
    </location>
</feature>
<feature type="compositionally biased region" description="Basic and acidic residues" evidence="3">
    <location>
        <begin position="115"/>
        <end position="124"/>
    </location>
</feature>
<keyword evidence="2" id="KW-0175">Coiled coil</keyword>
<evidence type="ECO:0000256" key="3">
    <source>
        <dbReference type="SAM" id="MobiDB-lite"/>
    </source>
</evidence>
<dbReference type="PANTHER" id="PTHR21680:SF0">
    <property type="entry name" value="COILED-COIL DOMAIN-CONTAINING PROTEIN 124"/>
    <property type="match status" value="1"/>
</dbReference>
<dbReference type="EMBL" id="KE504166">
    <property type="protein sequence ID" value="EPS98402.1"/>
    <property type="molecule type" value="Genomic_DNA"/>
</dbReference>
<dbReference type="InParanoid" id="S8E0U0"/>
<dbReference type="STRING" id="743788.S8E0U0"/>
<proteinExistence type="inferred from homology"/>
<name>S8E0U0_FOMSC</name>
<evidence type="ECO:0000259" key="4">
    <source>
        <dbReference type="Pfam" id="PF06244"/>
    </source>
</evidence>
<dbReference type="AlphaFoldDB" id="S8E0U0"/>
<feature type="compositionally biased region" description="Basic and acidic residues" evidence="3">
    <location>
        <begin position="8"/>
        <end position="42"/>
    </location>
</feature>
<keyword evidence="7" id="KW-1185">Reference proteome</keyword>
<accession>S8E0U0</accession>